<sequence>MTLTCDLLTRNVKGVVCSFQVASTPIQMVVSQNGLLITKGNENADLHSLVQETICCIINLTENSGNSRCITIVVIYLTKVDGDH</sequence>
<reference evidence="1" key="1">
    <citation type="journal article" date="2019" name="bioRxiv">
        <title>The Genome of the Zebra Mussel, Dreissena polymorpha: A Resource for Invasive Species Research.</title>
        <authorList>
            <person name="McCartney M.A."/>
            <person name="Auch B."/>
            <person name="Kono T."/>
            <person name="Mallez S."/>
            <person name="Zhang Y."/>
            <person name="Obille A."/>
            <person name="Becker A."/>
            <person name="Abrahante J.E."/>
            <person name="Garbe J."/>
            <person name="Badalamenti J.P."/>
            <person name="Herman A."/>
            <person name="Mangelson H."/>
            <person name="Liachko I."/>
            <person name="Sullivan S."/>
            <person name="Sone E.D."/>
            <person name="Koren S."/>
            <person name="Silverstein K.A.T."/>
            <person name="Beckman K.B."/>
            <person name="Gohl D.M."/>
        </authorList>
    </citation>
    <scope>NUCLEOTIDE SEQUENCE</scope>
    <source>
        <strain evidence="1">Duluth1</strain>
        <tissue evidence="1">Whole animal</tissue>
    </source>
</reference>
<reference evidence="1" key="2">
    <citation type="submission" date="2020-11" db="EMBL/GenBank/DDBJ databases">
        <authorList>
            <person name="McCartney M.A."/>
            <person name="Auch B."/>
            <person name="Kono T."/>
            <person name="Mallez S."/>
            <person name="Becker A."/>
            <person name="Gohl D.M."/>
            <person name="Silverstein K.A.T."/>
            <person name="Koren S."/>
            <person name="Bechman K.B."/>
            <person name="Herman A."/>
            <person name="Abrahante J.E."/>
            <person name="Garbe J."/>
        </authorList>
    </citation>
    <scope>NUCLEOTIDE SEQUENCE</scope>
    <source>
        <strain evidence="1">Duluth1</strain>
        <tissue evidence="1">Whole animal</tissue>
    </source>
</reference>
<name>A0A9D4JDV0_DREPO</name>
<dbReference type="Proteomes" id="UP000828390">
    <property type="component" value="Unassembled WGS sequence"/>
</dbReference>
<keyword evidence="2" id="KW-1185">Reference proteome</keyword>
<protein>
    <submittedName>
        <fullName evidence="1">Uncharacterized protein</fullName>
    </submittedName>
</protein>
<organism evidence="1 2">
    <name type="scientific">Dreissena polymorpha</name>
    <name type="common">Zebra mussel</name>
    <name type="synonym">Mytilus polymorpha</name>
    <dbReference type="NCBI Taxonomy" id="45954"/>
    <lineage>
        <taxon>Eukaryota</taxon>
        <taxon>Metazoa</taxon>
        <taxon>Spiralia</taxon>
        <taxon>Lophotrochozoa</taxon>
        <taxon>Mollusca</taxon>
        <taxon>Bivalvia</taxon>
        <taxon>Autobranchia</taxon>
        <taxon>Heteroconchia</taxon>
        <taxon>Euheterodonta</taxon>
        <taxon>Imparidentia</taxon>
        <taxon>Neoheterodontei</taxon>
        <taxon>Myida</taxon>
        <taxon>Dreissenoidea</taxon>
        <taxon>Dreissenidae</taxon>
        <taxon>Dreissena</taxon>
    </lineage>
</organism>
<dbReference type="AlphaFoldDB" id="A0A9D4JDV0"/>
<evidence type="ECO:0000313" key="2">
    <source>
        <dbReference type="Proteomes" id="UP000828390"/>
    </source>
</evidence>
<accession>A0A9D4JDV0</accession>
<evidence type="ECO:0000313" key="1">
    <source>
        <dbReference type="EMBL" id="KAH3809286.1"/>
    </source>
</evidence>
<gene>
    <name evidence="1" type="ORF">DPMN_137648</name>
</gene>
<dbReference type="EMBL" id="JAIWYP010000006">
    <property type="protein sequence ID" value="KAH3809286.1"/>
    <property type="molecule type" value="Genomic_DNA"/>
</dbReference>
<proteinExistence type="predicted"/>
<comment type="caution">
    <text evidence="1">The sequence shown here is derived from an EMBL/GenBank/DDBJ whole genome shotgun (WGS) entry which is preliminary data.</text>
</comment>